<dbReference type="EC" id="2.3.-.-" evidence="3"/>
<evidence type="ECO:0000259" key="2">
    <source>
        <dbReference type="PROSITE" id="PS51186"/>
    </source>
</evidence>
<accession>A0ABV5YT77</accession>
<keyword evidence="1 3" id="KW-0808">Transferase</keyword>
<feature type="domain" description="N-acetyltransferase" evidence="2">
    <location>
        <begin position="12"/>
        <end position="164"/>
    </location>
</feature>
<comment type="caution">
    <text evidence="3">The sequence shown here is derived from an EMBL/GenBank/DDBJ whole genome shotgun (WGS) entry which is preliminary data.</text>
</comment>
<name>A0ABV5YT77_9ACTN</name>
<dbReference type="InterPro" id="IPR050769">
    <property type="entry name" value="NAT_camello-type"/>
</dbReference>
<dbReference type="Proteomes" id="UP001589627">
    <property type="component" value="Unassembled WGS sequence"/>
</dbReference>
<evidence type="ECO:0000256" key="1">
    <source>
        <dbReference type="ARBA" id="ARBA00022679"/>
    </source>
</evidence>
<dbReference type="SUPFAM" id="SSF55729">
    <property type="entry name" value="Acyl-CoA N-acyltransferases (Nat)"/>
    <property type="match status" value="1"/>
</dbReference>
<proteinExistence type="predicted"/>
<dbReference type="PANTHER" id="PTHR13947">
    <property type="entry name" value="GNAT FAMILY N-ACETYLTRANSFERASE"/>
    <property type="match status" value="1"/>
</dbReference>
<dbReference type="PANTHER" id="PTHR13947:SF37">
    <property type="entry name" value="LD18367P"/>
    <property type="match status" value="1"/>
</dbReference>
<evidence type="ECO:0000313" key="4">
    <source>
        <dbReference type="Proteomes" id="UP001589627"/>
    </source>
</evidence>
<dbReference type="PROSITE" id="PS51186">
    <property type="entry name" value="GNAT"/>
    <property type="match status" value="1"/>
</dbReference>
<dbReference type="RefSeq" id="WP_378211300.1">
    <property type="nucleotide sequence ID" value="NZ_JBHLZP010000491.1"/>
</dbReference>
<dbReference type="Pfam" id="PF00583">
    <property type="entry name" value="Acetyltransf_1"/>
    <property type="match status" value="1"/>
</dbReference>
<evidence type="ECO:0000313" key="3">
    <source>
        <dbReference type="EMBL" id="MFB9838285.1"/>
    </source>
</evidence>
<sequence>MKTASAAEHVEVVLRPPSSGDFGWVVQRHGALYAAEYGWDETFEALVARIVADYVERRGPGDAAWIAEVDGERVGCVFCVRGSDREARLRLLLVDPSARGRGVGAALVEECVEFARRAGYRELTLWTNDVLTAARRIYERAGFTLVKEGPHHSFGHDLVEQTWRLEL</sequence>
<dbReference type="InterPro" id="IPR000182">
    <property type="entry name" value="GNAT_dom"/>
</dbReference>
<keyword evidence="4" id="KW-1185">Reference proteome</keyword>
<dbReference type="EMBL" id="JBHLZP010000491">
    <property type="protein sequence ID" value="MFB9838285.1"/>
    <property type="molecule type" value="Genomic_DNA"/>
</dbReference>
<organism evidence="3 4">
    <name type="scientific">Actinoallomurus acaciae</name>
    <dbReference type="NCBI Taxonomy" id="502577"/>
    <lineage>
        <taxon>Bacteria</taxon>
        <taxon>Bacillati</taxon>
        <taxon>Actinomycetota</taxon>
        <taxon>Actinomycetes</taxon>
        <taxon>Streptosporangiales</taxon>
        <taxon>Thermomonosporaceae</taxon>
        <taxon>Actinoallomurus</taxon>
    </lineage>
</organism>
<dbReference type="InterPro" id="IPR016181">
    <property type="entry name" value="Acyl_CoA_acyltransferase"/>
</dbReference>
<dbReference type="Gene3D" id="3.40.630.30">
    <property type="match status" value="1"/>
</dbReference>
<reference evidence="3 4" key="1">
    <citation type="submission" date="2024-09" db="EMBL/GenBank/DDBJ databases">
        <authorList>
            <person name="Sun Q."/>
            <person name="Mori K."/>
        </authorList>
    </citation>
    <scope>NUCLEOTIDE SEQUENCE [LARGE SCALE GENOMIC DNA]</scope>
    <source>
        <strain evidence="3 4">TBRC 0563</strain>
    </source>
</reference>
<dbReference type="GO" id="GO:0016746">
    <property type="term" value="F:acyltransferase activity"/>
    <property type="evidence" value="ECO:0007669"/>
    <property type="project" value="UniProtKB-KW"/>
</dbReference>
<dbReference type="CDD" id="cd04301">
    <property type="entry name" value="NAT_SF"/>
    <property type="match status" value="1"/>
</dbReference>
<gene>
    <name evidence="3" type="ORF">ACFFNX_39630</name>
</gene>
<protein>
    <submittedName>
        <fullName evidence="3">GNAT family N-acetyltransferase</fullName>
        <ecNumber evidence="3">2.3.-.-</ecNumber>
    </submittedName>
</protein>
<keyword evidence="3" id="KW-0012">Acyltransferase</keyword>